<dbReference type="EMBL" id="EU349060">
    <property type="protein sequence ID" value="ABY59991.1"/>
    <property type="molecule type" value="Genomic_DNA"/>
</dbReference>
<dbReference type="InterPro" id="IPR001128">
    <property type="entry name" value="Cyt_P450"/>
</dbReference>
<evidence type="ECO:0000256" key="2">
    <source>
        <dbReference type="ARBA" id="ARBA00010617"/>
    </source>
</evidence>
<dbReference type="GO" id="GO:0016705">
    <property type="term" value="F:oxidoreductase activity, acting on paired donors, with incorporation or reduction of molecular oxygen"/>
    <property type="evidence" value="ECO:0007669"/>
    <property type="project" value="InterPro"/>
</dbReference>
<dbReference type="AlphaFoldDB" id="B0FSU8"/>
<dbReference type="PANTHER" id="PTHR24305">
    <property type="entry name" value="CYTOCHROME P450"/>
    <property type="match status" value="1"/>
</dbReference>
<gene>
    <name evidence="5" type="primary">CYP</name>
</gene>
<dbReference type="PRINTS" id="PR00385">
    <property type="entry name" value="P450"/>
</dbReference>
<dbReference type="InterPro" id="IPR017972">
    <property type="entry name" value="Cyt_P450_CS"/>
</dbReference>
<reference evidence="5" key="1">
    <citation type="journal article" date="2009" name="BMC Genomics">
        <title>Genome-wide identification and characterization of cytochrome P450 monooxygenase genes in the ciliate Tetrahymena thermophila.</title>
        <authorList>
            <person name="Fu C."/>
            <person name="Xiong J."/>
            <person name="Miao W."/>
        </authorList>
    </citation>
    <scope>NUCLEOTIDE SEQUENCE</scope>
    <source>
        <strain evidence="5">SB210</strain>
    </source>
</reference>
<feature type="binding site" description="axial binding residue" evidence="3">
    <location>
        <position position="442"/>
    </location>
    <ligand>
        <name>heme</name>
        <dbReference type="ChEBI" id="CHEBI:30413"/>
    </ligand>
    <ligandPart>
        <name>Fe</name>
        <dbReference type="ChEBI" id="CHEBI:18248"/>
    </ligandPart>
</feature>
<organism evidence="5">
    <name type="scientific">Tetrahymena thermophila</name>
    <dbReference type="NCBI Taxonomy" id="5911"/>
    <lineage>
        <taxon>Eukaryota</taxon>
        <taxon>Sar</taxon>
        <taxon>Alveolata</taxon>
        <taxon>Ciliophora</taxon>
        <taxon>Intramacronucleata</taxon>
        <taxon>Oligohymenophorea</taxon>
        <taxon>Hymenostomatida</taxon>
        <taxon>Tetrahymenina</taxon>
        <taxon>Tetrahymenidae</taxon>
        <taxon>Tetrahymena</taxon>
    </lineage>
</organism>
<dbReference type="Pfam" id="PF00067">
    <property type="entry name" value="p450"/>
    <property type="match status" value="1"/>
</dbReference>
<dbReference type="GO" id="GO:0020037">
    <property type="term" value="F:heme binding"/>
    <property type="evidence" value="ECO:0007669"/>
    <property type="project" value="InterPro"/>
</dbReference>
<evidence type="ECO:0000256" key="3">
    <source>
        <dbReference type="PIRSR" id="PIRSR602401-1"/>
    </source>
</evidence>
<dbReference type="PANTHER" id="PTHR24305:SF166">
    <property type="entry name" value="CYTOCHROME P450 12A4, MITOCHONDRIAL-RELATED"/>
    <property type="match status" value="1"/>
</dbReference>
<keyword evidence="3 4" id="KW-0349">Heme</keyword>
<accession>B0FSU8</accession>
<dbReference type="Gene3D" id="1.10.630.10">
    <property type="entry name" value="Cytochrome P450"/>
    <property type="match status" value="1"/>
</dbReference>
<comment type="similarity">
    <text evidence="2 4">Belongs to the cytochrome P450 family.</text>
</comment>
<evidence type="ECO:0000256" key="1">
    <source>
        <dbReference type="ARBA" id="ARBA00001971"/>
    </source>
</evidence>
<keyword evidence="4 5" id="KW-0503">Monooxygenase</keyword>
<dbReference type="SUPFAM" id="SSF48264">
    <property type="entry name" value="Cytochrome P450"/>
    <property type="match status" value="1"/>
</dbReference>
<keyword evidence="4" id="KW-0560">Oxidoreductase</keyword>
<protein>
    <submittedName>
        <fullName evidence="5">Cytochrome P450 monooxygenase CYP5013E1</fullName>
    </submittedName>
</protein>
<dbReference type="InterPro" id="IPR050121">
    <property type="entry name" value="Cytochrome_P450_monoxygenase"/>
</dbReference>
<dbReference type="InterPro" id="IPR002401">
    <property type="entry name" value="Cyt_P450_E_grp-I"/>
</dbReference>
<sequence>MIYIIITLILMSILYKYLVKPYSLYRKYKKYGDGYFFPLFGEAAEYYQNLQKHQDCEYSFKHYFDKRKPEDNRIIVSNMGTSVKINLVDPDLIKQFYQKSENYHMDHFFMSNLYRLFGTEEEDQKLHRNFRKQFAPAFNFEYLQNLSSQITKITDNKINSLIQANNFKDIDPIAFSSEITGQVILLSFLGDTLENLSFRNMKLPHALSYILNCLCGQMGEIGYILFGAKYTQKGYFKQHKEVEDFMQEFKNYLRVILKQKIEIYRKEFEQTGNIKQTCILSLFIQNGEIDKIDLDDLLKYFLNFFLAGTETTSNLVGMTIYYLTQNKEVQQKLQQEIDQNTDYSAEALSNLPYLNATIKETLRYQGPGNSLLDRIAVKEHYLEDIKIEKGVIVNVYMKAVHRDSRFYSDPHTYNPQRWLDSKENKSLHPFTYLPFSAGQRNCIGQHLALIEARIILNSMIKNFNFKINEGYKLILDFKFSPQPLNPLQIHFDRR</sequence>
<evidence type="ECO:0000256" key="4">
    <source>
        <dbReference type="RuleBase" id="RU000461"/>
    </source>
</evidence>
<dbReference type="InterPro" id="IPR036396">
    <property type="entry name" value="Cyt_P450_sf"/>
</dbReference>
<proteinExistence type="inferred from homology"/>
<comment type="cofactor">
    <cofactor evidence="1 3">
        <name>heme</name>
        <dbReference type="ChEBI" id="CHEBI:30413"/>
    </cofactor>
</comment>
<keyword evidence="3 4" id="KW-0479">Metal-binding</keyword>
<keyword evidence="3 4" id="KW-0408">Iron</keyword>
<name>B0FSU8_TETTH</name>
<dbReference type="PRINTS" id="PR00463">
    <property type="entry name" value="EP450I"/>
</dbReference>
<evidence type="ECO:0000313" key="5">
    <source>
        <dbReference type="EMBL" id="ABY59991.1"/>
    </source>
</evidence>
<dbReference type="PROSITE" id="PS00086">
    <property type="entry name" value="CYTOCHROME_P450"/>
    <property type="match status" value="1"/>
</dbReference>
<dbReference type="GO" id="GO:0005506">
    <property type="term" value="F:iron ion binding"/>
    <property type="evidence" value="ECO:0007669"/>
    <property type="project" value="InterPro"/>
</dbReference>
<dbReference type="GO" id="GO:0004497">
    <property type="term" value="F:monooxygenase activity"/>
    <property type="evidence" value="ECO:0007669"/>
    <property type="project" value="UniProtKB-KW"/>
</dbReference>